<keyword evidence="5" id="KW-1185">Reference proteome</keyword>
<feature type="binding site" evidence="3">
    <location>
        <position position="138"/>
    </location>
    <ligand>
        <name>a divalent metal cation</name>
        <dbReference type="ChEBI" id="CHEBI:60240"/>
    </ligand>
</feature>
<dbReference type="AlphaFoldDB" id="A0A4Q1SDZ1"/>
<dbReference type="Pfam" id="PF05163">
    <property type="entry name" value="DinB"/>
    <property type="match status" value="1"/>
</dbReference>
<dbReference type="InterPro" id="IPR034660">
    <property type="entry name" value="DinB/YfiT-like"/>
</dbReference>
<organism evidence="4 5">
    <name type="scientific">Silvibacterium dinghuense</name>
    <dbReference type="NCBI Taxonomy" id="1560006"/>
    <lineage>
        <taxon>Bacteria</taxon>
        <taxon>Pseudomonadati</taxon>
        <taxon>Acidobacteriota</taxon>
        <taxon>Terriglobia</taxon>
        <taxon>Terriglobales</taxon>
        <taxon>Acidobacteriaceae</taxon>
        <taxon>Silvibacterium</taxon>
    </lineage>
</organism>
<dbReference type="RefSeq" id="WP_129208663.1">
    <property type="nucleotide sequence ID" value="NZ_BMGU01000004.1"/>
</dbReference>
<sequence>MATETMEVSALTAEGVLKHWQGHRGLTRRVIEALPEDDLFSFSVGRMRPFSEMAWEFIRMAVPIVDGVATGKWEELKAEKPTTKSELLRLWDEQTAELDEKFPKIPPHRFSEVDVAFGQWKNAGIATIQYAIDNEIHHRGQGYVYLRVLGIEPPPFWERPM</sequence>
<dbReference type="Gene3D" id="1.20.120.450">
    <property type="entry name" value="dinb family like domain"/>
    <property type="match status" value="1"/>
</dbReference>
<reference evidence="4 5" key="1">
    <citation type="journal article" date="2016" name="Int. J. Syst. Evol. Microbiol.">
        <title>Acidipila dinghuensis sp. nov., an acidobacterium isolated from forest soil.</title>
        <authorList>
            <person name="Jiang Y.W."/>
            <person name="Wang J."/>
            <person name="Chen M.H."/>
            <person name="Lv Y.Y."/>
            <person name="Qiu L.H."/>
        </authorList>
    </citation>
    <scope>NUCLEOTIDE SEQUENCE [LARGE SCALE GENOMIC DNA]</scope>
    <source>
        <strain evidence="4 5">DHOF10</strain>
    </source>
</reference>
<proteinExistence type="inferred from homology"/>
<evidence type="ECO:0000313" key="5">
    <source>
        <dbReference type="Proteomes" id="UP000290253"/>
    </source>
</evidence>
<dbReference type="OrthoDB" id="119432at2"/>
<dbReference type="EMBL" id="SDMK01000002">
    <property type="protein sequence ID" value="RXS95466.1"/>
    <property type="molecule type" value="Genomic_DNA"/>
</dbReference>
<evidence type="ECO:0000256" key="1">
    <source>
        <dbReference type="ARBA" id="ARBA00008635"/>
    </source>
</evidence>
<evidence type="ECO:0000313" key="4">
    <source>
        <dbReference type="EMBL" id="RXS95466.1"/>
    </source>
</evidence>
<dbReference type="InterPro" id="IPR007837">
    <property type="entry name" value="DinB"/>
</dbReference>
<dbReference type="Proteomes" id="UP000290253">
    <property type="component" value="Unassembled WGS sequence"/>
</dbReference>
<protein>
    <submittedName>
        <fullName evidence="4">Damage-inducible protein DinB</fullName>
    </submittedName>
</protein>
<gene>
    <name evidence="4" type="ORF">ESZ00_12885</name>
</gene>
<name>A0A4Q1SDZ1_9BACT</name>
<evidence type="ECO:0000256" key="3">
    <source>
        <dbReference type="PIRSR" id="PIRSR607837-1"/>
    </source>
</evidence>
<accession>A0A4Q1SDZ1</accession>
<keyword evidence="2 3" id="KW-0479">Metal-binding</keyword>
<comment type="caution">
    <text evidence="4">The sequence shown here is derived from an EMBL/GenBank/DDBJ whole genome shotgun (WGS) entry which is preliminary data.</text>
</comment>
<dbReference type="SUPFAM" id="SSF109854">
    <property type="entry name" value="DinB/YfiT-like putative metalloenzymes"/>
    <property type="match status" value="1"/>
</dbReference>
<dbReference type="GO" id="GO:0046872">
    <property type="term" value="F:metal ion binding"/>
    <property type="evidence" value="ECO:0007669"/>
    <property type="project" value="UniProtKB-KW"/>
</dbReference>
<evidence type="ECO:0000256" key="2">
    <source>
        <dbReference type="ARBA" id="ARBA00022723"/>
    </source>
</evidence>
<comment type="similarity">
    <text evidence="1">Belongs to the DinB family.</text>
</comment>